<name>A0ABR4F9B0_9PEZI</name>
<evidence type="ECO:0000256" key="5">
    <source>
        <dbReference type="ARBA" id="ARBA00023136"/>
    </source>
</evidence>
<dbReference type="Proteomes" id="UP001600888">
    <property type="component" value="Unassembled WGS sequence"/>
</dbReference>
<dbReference type="PANTHER" id="PTHR11266:SF113">
    <property type="entry name" value="MEMBRANE PROTEIN, MPV17_PMP22 FAMILY, PUTATIVE (AFU_ORTHOLOGUE AFUA_1G13840)-RELATED"/>
    <property type="match status" value="1"/>
</dbReference>
<gene>
    <name evidence="7" type="ORF">FJTKL_13907</name>
</gene>
<evidence type="ECO:0000313" key="7">
    <source>
        <dbReference type="EMBL" id="KAL2291286.1"/>
    </source>
</evidence>
<comment type="caution">
    <text evidence="7">The sequence shown here is derived from an EMBL/GenBank/DDBJ whole genome shotgun (WGS) entry which is preliminary data.</text>
</comment>
<feature type="transmembrane region" description="Helical" evidence="6">
    <location>
        <begin position="82"/>
        <end position="109"/>
    </location>
</feature>
<dbReference type="InterPro" id="IPR007248">
    <property type="entry name" value="Mpv17_PMP22"/>
</dbReference>
<dbReference type="EMBL" id="JBAWTH010000007">
    <property type="protein sequence ID" value="KAL2291286.1"/>
    <property type="molecule type" value="Genomic_DNA"/>
</dbReference>
<proteinExistence type="inferred from homology"/>
<organism evidence="7 8">
    <name type="scientific">Diaporthe vaccinii</name>
    <dbReference type="NCBI Taxonomy" id="105482"/>
    <lineage>
        <taxon>Eukaryota</taxon>
        <taxon>Fungi</taxon>
        <taxon>Dikarya</taxon>
        <taxon>Ascomycota</taxon>
        <taxon>Pezizomycotina</taxon>
        <taxon>Sordariomycetes</taxon>
        <taxon>Sordariomycetidae</taxon>
        <taxon>Diaporthales</taxon>
        <taxon>Diaporthaceae</taxon>
        <taxon>Diaporthe</taxon>
        <taxon>Diaporthe eres species complex</taxon>
    </lineage>
</organism>
<evidence type="ECO:0000256" key="2">
    <source>
        <dbReference type="ARBA" id="ARBA00006824"/>
    </source>
</evidence>
<keyword evidence="4 6" id="KW-1133">Transmembrane helix</keyword>
<evidence type="ECO:0000313" key="8">
    <source>
        <dbReference type="Proteomes" id="UP001600888"/>
    </source>
</evidence>
<reference evidence="7 8" key="1">
    <citation type="submission" date="2024-03" db="EMBL/GenBank/DDBJ databases">
        <title>A high-quality draft genome sequence of Diaporthe vaccinii, a causative agent of upright dieback and viscid rot disease in cranberry plants.</title>
        <authorList>
            <person name="Sarrasin M."/>
            <person name="Lang B.F."/>
            <person name="Burger G."/>
        </authorList>
    </citation>
    <scope>NUCLEOTIDE SEQUENCE [LARGE SCALE GENOMIC DNA]</scope>
    <source>
        <strain evidence="7 8">IS7</strain>
    </source>
</reference>
<accession>A0ABR4F9B0</accession>
<comment type="subcellular location">
    <subcellularLocation>
        <location evidence="1">Membrane</location>
        <topology evidence="1">Multi-pass membrane protein</topology>
    </subcellularLocation>
</comment>
<evidence type="ECO:0000256" key="4">
    <source>
        <dbReference type="ARBA" id="ARBA00022989"/>
    </source>
</evidence>
<evidence type="ECO:0000256" key="1">
    <source>
        <dbReference type="ARBA" id="ARBA00004141"/>
    </source>
</evidence>
<dbReference type="PANTHER" id="PTHR11266">
    <property type="entry name" value="PEROXISOMAL MEMBRANE PROTEIN 2, PXMP2 MPV17"/>
    <property type="match status" value="1"/>
</dbReference>
<comment type="similarity">
    <text evidence="2 6">Belongs to the peroxisomal membrane protein PXMP2/4 family.</text>
</comment>
<dbReference type="Pfam" id="PF04117">
    <property type="entry name" value="Mpv17_PMP22"/>
    <property type="match status" value="1"/>
</dbReference>
<evidence type="ECO:0000256" key="6">
    <source>
        <dbReference type="RuleBase" id="RU363053"/>
    </source>
</evidence>
<feature type="transmembrane region" description="Helical" evidence="6">
    <location>
        <begin position="51"/>
        <end position="70"/>
    </location>
</feature>
<keyword evidence="5 6" id="KW-0472">Membrane</keyword>
<evidence type="ECO:0000256" key="3">
    <source>
        <dbReference type="ARBA" id="ARBA00022692"/>
    </source>
</evidence>
<sequence length="210" mass="24153">MAQFPRTYKNSHKRRPYVFQFCTSLAIWFSADLVAQQIAETEYDAAQTGRMLIIGGSASIPMYRWFTFISTRFKARPGLPKIINTILIAAMRTSITCCIVTPVLSVYFFSMQYILSGHSLSSTWEHLQQTLPQSWKSAFRYWPIVNAINFSVVPTQFRGIFQAFSGLVWQTYLAWMNRHIMDLEKSKDGQCQGTEESIVMKSQGRMPVEC</sequence>
<protein>
    <recommendedName>
        <fullName evidence="9">Mpv17/PMP22 family protein</fullName>
    </recommendedName>
</protein>
<keyword evidence="8" id="KW-1185">Reference proteome</keyword>
<keyword evidence="3 6" id="KW-0812">Transmembrane</keyword>
<evidence type="ECO:0008006" key="9">
    <source>
        <dbReference type="Google" id="ProtNLM"/>
    </source>
</evidence>